<evidence type="ECO:0000256" key="1">
    <source>
        <dbReference type="ARBA" id="ARBA00006611"/>
    </source>
</evidence>
<comment type="similarity">
    <text evidence="1">Belongs to the GSP E family.</text>
</comment>
<dbReference type="PANTHER" id="PTHR30258">
    <property type="entry name" value="TYPE II SECRETION SYSTEM PROTEIN GSPE-RELATED"/>
    <property type="match status" value="1"/>
</dbReference>
<gene>
    <name evidence="5" type="ORF">E6K74_06920</name>
</gene>
<dbReference type="InterPro" id="IPR007831">
    <property type="entry name" value="T2SS_GspE_N"/>
</dbReference>
<dbReference type="InterPro" id="IPR003593">
    <property type="entry name" value="AAA+_ATPase"/>
</dbReference>
<organism evidence="5 6">
    <name type="scientific">Eiseniibacteriota bacterium</name>
    <dbReference type="NCBI Taxonomy" id="2212470"/>
    <lineage>
        <taxon>Bacteria</taxon>
        <taxon>Candidatus Eiseniibacteriota</taxon>
    </lineage>
</organism>
<dbReference type="Pfam" id="PF05157">
    <property type="entry name" value="MshEN"/>
    <property type="match status" value="1"/>
</dbReference>
<dbReference type="SUPFAM" id="SSF52540">
    <property type="entry name" value="P-loop containing nucleoside triphosphate hydrolases"/>
    <property type="match status" value="1"/>
</dbReference>
<dbReference type="Proteomes" id="UP000319829">
    <property type="component" value="Unassembled WGS sequence"/>
</dbReference>
<evidence type="ECO:0000313" key="6">
    <source>
        <dbReference type="Proteomes" id="UP000319829"/>
    </source>
</evidence>
<dbReference type="FunFam" id="3.30.300.160:FF:000002">
    <property type="entry name" value="Type II secretion system protein E"/>
    <property type="match status" value="1"/>
</dbReference>
<dbReference type="InterPro" id="IPR027417">
    <property type="entry name" value="P-loop_NTPase"/>
</dbReference>
<feature type="domain" description="Bacterial type II secretion system protein E" evidence="4">
    <location>
        <begin position="383"/>
        <end position="397"/>
    </location>
</feature>
<dbReference type="GO" id="GO:0005524">
    <property type="term" value="F:ATP binding"/>
    <property type="evidence" value="ECO:0007669"/>
    <property type="project" value="UniProtKB-KW"/>
</dbReference>
<dbReference type="GO" id="GO:0005886">
    <property type="term" value="C:plasma membrane"/>
    <property type="evidence" value="ECO:0007669"/>
    <property type="project" value="TreeGrafter"/>
</dbReference>
<dbReference type="CDD" id="cd01129">
    <property type="entry name" value="PulE-GspE-like"/>
    <property type="match status" value="1"/>
</dbReference>
<protein>
    <submittedName>
        <fullName evidence="5">Type II secretion system protein GspE</fullName>
    </submittedName>
</protein>
<keyword evidence="3" id="KW-0067">ATP-binding</keyword>
<evidence type="ECO:0000256" key="2">
    <source>
        <dbReference type="ARBA" id="ARBA00022741"/>
    </source>
</evidence>
<dbReference type="EMBL" id="VBOU01000075">
    <property type="protein sequence ID" value="TMQ54268.1"/>
    <property type="molecule type" value="Genomic_DNA"/>
</dbReference>
<dbReference type="GO" id="GO:0016887">
    <property type="term" value="F:ATP hydrolysis activity"/>
    <property type="evidence" value="ECO:0007669"/>
    <property type="project" value="TreeGrafter"/>
</dbReference>
<dbReference type="Pfam" id="PF00437">
    <property type="entry name" value="T2SSE"/>
    <property type="match status" value="1"/>
</dbReference>
<dbReference type="InterPro" id="IPR037257">
    <property type="entry name" value="T2SS_E_N_sf"/>
</dbReference>
<proteinExistence type="inferred from homology"/>
<dbReference type="PROSITE" id="PS00662">
    <property type="entry name" value="T2SP_E"/>
    <property type="match status" value="1"/>
</dbReference>
<dbReference type="Gene3D" id="3.30.300.160">
    <property type="entry name" value="Type II secretion system, protein E, N-terminal domain"/>
    <property type="match status" value="1"/>
</dbReference>
<evidence type="ECO:0000256" key="3">
    <source>
        <dbReference type="ARBA" id="ARBA00022840"/>
    </source>
</evidence>
<evidence type="ECO:0000259" key="4">
    <source>
        <dbReference type="PROSITE" id="PS00662"/>
    </source>
</evidence>
<dbReference type="FunFam" id="3.40.50.300:FF:000398">
    <property type="entry name" value="Type IV pilus assembly ATPase PilB"/>
    <property type="match status" value="1"/>
</dbReference>
<name>A0A538SSA5_UNCEI</name>
<dbReference type="AlphaFoldDB" id="A0A538SSA5"/>
<dbReference type="SUPFAM" id="SSF160246">
    <property type="entry name" value="EspE N-terminal domain-like"/>
    <property type="match status" value="1"/>
</dbReference>
<dbReference type="FunFam" id="3.30.450.90:FF:000001">
    <property type="entry name" value="Type II secretion system ATPase GspE"/>
    <property type="match status" value="1"/>
</dbReference>
<dbReference type="SMART" id="SM00382">
    <property type="entry name" value="AAA"/>
    <property type="match status" value="1"/>
</dbReference>
<keyword evidence="2" id="KW-0547">Nucleotide-binding</keyword>
<dbReference type="InterPro" id="IPR001482">
    <property type="entry name" value="T2SS/T4SS_dom"/>
</dbReference>
<reference evidence="5 6" key="1">
    <citation type="journal article" date="2019" name="Nat. Microbiol.">
        <title>Mediterranean grassland soil C-N compound turnover is dependent on rainfall and depth, and is mediated by genomically divergent microorganisms.</title>
        <authorList>
            <person name="Diamond S."/>
            <person name="Andeer P.F."/>
            <person name="Li Z."/>
            <person name="Crits-Christoph A."/>
            <person name="Burstein D."/>
            <person name="Anantharaman K."/>
            <person name="Lane K.R."/>
            <person name="Thomas B.C."/>
            <person name="Pan C."/>
            <person name="Northen T.R."/>
            <person name="Banfield J.F."/>
        </authorList>
    </citation>
    <scope>NUCLEOTIDE SEQUENCE [LARGE SCALE GENOMIC DNA]</scope>
    <source>
        <strain evidence="5">WS_4</strain>
    </source>
</reference>
<evidence type="ECO:0000313" key="5">
    <source>
        <dbReference type="EMBL" id="TMQ54268.1"/>
    </source>
</evidence>
<dbReference type="Gene3D" id="3.30.450.90">
    <property type="match status" value="1"/>
</dbReference>
<dbReference type="Gene3D" id="1.10.40.70">
    <property type="match status" value="1"/>
</dbReference>
<accession>A0A538SSA5</accession>
<dbReference type="PANTHER" id="PTHR30258:SF2">
    <property type="entry name" value="COMG OPERON PROTEIN 1"/>
    <property type="match status" value="1"/>
</dbReference>
<sequence length="579" mass="63592">MAQGGRKPLGQSLVEQGHLSREGLARALEEQRRTGQALREVLLRLDLVSEEAILEYYEEQLGVPRMDLTTYVLEPEIVRLVPERIERQYKLVPLFKIGNTLTIAMVDPLDIVALDEVKLATGLEVEVVVSPEQQIREAVDRYHPLGGGLEMLVREQGQKQRQKQKHGAAAEEAIARAEEDGPVIRFVNAVVNQAVREGASDLHFEPDEANLRIRYRVDGILREASIQSKSIHASVVSRVKIMAQLDISERRLPQDGRARIEISGKEYDMRVSTFPTIHGENVVLRILDKSSALLGTSELGLAPGPLAELSRMIERPNGIVLVTGPTGSGKTTTLYSCIGKINTVERNIVTLEDPVEYHLPSIRQTQVDPDIGLTFARGLRALLRQDPDVIMVGEVRDSETAEIAVRSALTGHLVLSTLHTNDAAGALPRLLDMKIEPFLLSSAMLGVVAQRLVRRVCEKCRRRSAPPAEALEELGAGAIKGEFVVGAGCMACGQTGYRGRLGIFEVLVVTDEIRDLIVSRASTEELARAARRGGMPSLRDDALRKAAQGITTLQEVIRVTRKNLLMAPDADPAALPVRE</sequence>
<comment type="caution">
    <text evidence="5">The sequence shown here is derived from an EMBL/GenBank/DDBJ whole genome shotgun (WGS) entry which is preliminary data.</text>
</comment>
<dbReference type="Gene3D" id="3.40.50.300">
    <property type="entry name" value="P-loop containing nucleotide triphosphate hydrolases"/>
    <property type="match status" value="1"/>
</dbReference>